<gene>
    <name evidence="1" type="ORF">HMPREF0514_10973</name>
</gene>
<evidence type="ECO:0000313" key="1">
    <source>
        <dbReference type="EMBL" id="EFJ70529.1"/>
    </source>
</evidence>
<dbReference type="AlphaFoldDB" id="A0AA87DDP7"/>
<accession>A0AA87DDP7</accession>
<dbReference type="Proteomes" id="UP000003672">
    <property type="component" value="Unassembled WGS sequence"/>
</dbReference>
<name>A0AA87DDP7_9LACO</name>
<sequence>MTEIMTPAQAAVFREQRLKEEQRKYAERGISTAFEGWNLVTIGDSDCNYYSYKHFVVTQIFGMGIDNYISKTGWDKKELIEFLATDDDPNEDPWKEDVINYFDGMEGNY</sequence>
<evidence type="ECO:0000313" key="2">
    <source>
        <dbReference type="Proteomes" id="UP000003672"/>
    </source>
</evidence>
<proteinExistence type="predicted"/>
<protein>
    <submittedName>
        <fullName evidence="1">Uncharacterized protein</fullName>
    </submittedName>
</protein>
<dbReference type="EMBL" id="ACGO02000001">
    <property type="protein sequence ID" value="EFJ70529.1"/>
    <property type="molecule type" value="Genomic_DNA"/>
</dbReference>
<dbReference type="RefSeq" id="WP_003649151.1">
    <property type="nucleotide sequence ID" value="NZ_CP040500.1"/>
</dbReference>
<comment type="caution">
    <text evidence="1">The sequence shown here is derived from an EMBL/GenBank/DDBJ whole genome shotgun (WGS) entry which is preliminary data.</text>
</comment>
<organism evidence="1 2">
    <name type="scientific">Lactobacillus paragasseri JV-V03</name>
    <dbReference type="NCBI Taxonomy" id="525326"/>
    <lineage>
        <taxon>Bacteria</taxon>
        <taxon>Bacillati</taxon>
        <taxon>Bacillota</taxon>
        <taxon>Bacilli</taxon>
        <taxon>Lactobacillales</taxon>
        <taxon>Lactobacillaceae</taxon>
        <taxon>Lactobacillus</taxon>
    </lineage>
</organism>
<reference evidence="1 2" key="1">
    <citation type="submission" date="2010-06" db="EMBL/GenBank/DDBJ databases">
        <authorList>
            <person name="Muzny D."/>
            <person name="Qin X."/>
            <person name="Buhay C."/>
            <person name="Dugan-Rocha S."/>
            <person name="Ding Y."/>
            <person name="Chen G."/>
            <person name="Hawes A."/>
            <person name="Holder M."/>
            <person name="Jhangiani S."/>
            <person name="Johnson A."/>
            <person name="Khan Z."/>
            <person name="Li Z."/>
            <person name="Liu W."/>
            <person name="Liu X."/>
            <person name="Perez L."/>
            <person name="Shen H."/>
            <person name="Wang Q."/>
            <person name="Watt J."/>
            <person name="Xi L."/>
            <person name="Xin Y."/>
            <person name="Zhou J."/>
            <person name="Deng J."/>
            <person name="Jiang H."/>
            <person name="Liu Y."/>
            <person name="Qu J."/>
            <person name="Song X.-Z."/>
            <person name="Zhang L."/>
            <person name="Villasana D."/>
            <person name="Johnson A."/>
            <person name="Liu J."/>
            <person name="Liyanage D."/>
            <person name="Lorensuhewa L."/>
            <person name="Robinson T."/>
            <person name="Song A."/>
            <person name="Song B.-B."/>
            <person name="Dinh H."/>
            <person name="Thornton R."/>
            <person name="Coyle M."/>
            <person name="Francisco L."/>
            <person name="Jackson L."/>
            <person name="Javaid M."/>
            <person name="Korchina V."/>
            <person name="Kovar C."/>
            <person name="Mata R."/>
            <person name="Mathew T."/>
            <person name="Ngo R."/>
            <person name="Nguyen L."/>
            <person name="Nguyen N."/>
            <person name="Okwuonu G."/>
            <person name="Ongeri F."/>
            <person name="Pham C."/>
            <person name="Simmons D."/>
            <person name="Wilczek-Boney K."/>
            <person name="Hale W."/>
            <person name="Jakkamsetti A."/>
            <person name="Pham P."/>
            <person name="Ruth R."/>
            <person name="San Lucas F."/>
            <person name="Warren J."/>
            <person name="Zhang J."/>
            <person name="Zhao Z."/>
            <person name="Zhou C."/>
            <person name="Zhu D."/>
            <person name="Lee S."/>
            <person name="Bess C."/>
            <person name="Blankenburg K."/>
            <person name="Forbes L."/>
            <person name="Fu Q."/>
            <person name="Gubbala S."/>
            <person name="Hirani K."/>
            <person name="Jayaseelan J.C."/>
            <person name="Lara F."/>
            <person name="Munidasa M."/>
            <person name="Palculict T."/>
            <person name="Patil S."/>
            <person name="Pu L.-L."/>
            <person name="Saada N."/>
            <person name="Tang L."/>
            <person name="Weissenberger G."/>
            <person name="Zhu Y."/>
            <person name="Hemphill L."/>
            <person name="Shang Y."/>
            <person name="Youmans B."/>
            <person name="Ayvaz T."/>
            <person name="Ross M."/>
            <person name="Santibanez J."/>
            <person name="Aqrawi P."/>
            <person name="Gross S."/>
            <person name="Joshi V."/>
            <person name="Fowler G."/>
            <person name="Nazareth L."/>
            <person name="Reid J."/>
            <person name="Worley K."/>
            <person name="Petrosino J."/>
            <person name="Highlander S."/>
            <person name="Gibbs R."/>
        </authorList>
    </citation>
    <scope>NUCLEOTIDE SEQUENCE [LARGE SCALE GENOMIC DNA]</scope>
    <source>
        <strain evidence="1 2">JV-V03</strain>
    </source>
</reference>